<dbReference type="InterPro" id="IPR050109">
    <property type="entry name" value="HTH-type_TetR-like_transc_reg"/>
</dbReference>
<gene>
    <name evidence="7" type="ORF">JOF34_000804</name>
</gene>
<protein>
    <submittedName>
        <fullName evidence="7">AcrR family transcriptional regulator</fullName>
    </submittedName>
</protein>
<feature type="DNA-binding region" description="H-T-H motif" evidence="5">
    <location>
        <begin position="31"/>
        <end position="50"/>
    </location>
</feature>
<evidence type="ECO:0000256" key="5">
    <source>
        <dbReference type="PROSITE-ProRule" id="PRU00335"/>
    </source>
</evidence>
<dbReference type="PANTHER" id="PTHR30055:SF228">
    <property type="entry name" value="TRANSCRIPTIONAL REGULATOR-RELATED"/>
    <property type="match status" value="1"/>
</dbReference>
<dbReference type="InterPro" id="IPR009057">
    <property type="entry name" value="Homeodomain-like_sf"/>
</dbReference>
<evidence type="ECO:0000256" key="1">
    <source>
        <dbReference type="ARBA" id="ARBA00022491"/>
    </source>
</evidence>
<dbReference type="Proteomes" id="UP001519362">
    <property type="component" value="Unassembled WGS sequence"/>
</dbReference>
<evidence type="ECO:0000256" key="2">
    <source>
        <dbReference type="ARBA" id="ARBA00023015"/>
    </source>
</evidence>
<dbReference type="SUPFAM" id="SSF48498">
    <property type="entry name" value="Tetracyclin repressor-like, C-terminal domain"/>
    <property type="match status" value="1"/>
</dbReference>
<feature type="domain" description="HTH tetR-type" evidence="6">
    <location>
        <begin position="8"/>
        <end position="68"/>
    </location>
</feature>
<proteinExistence type="predicted"/>
<sequence>MPREIDQQQRDRQIVEAAWEVIAREGVAALSVRRVAAEAGLSAGSLRYSFPSQAALRERAVETLIERLSSRIAALDTSLAPRVWARAVLLELLPLDQQRCIEMEVGIALGIAAKADSGLHPLRRRLDDEIRRTCDSAARMLGHDDPRDIDMLHGIVDGLALHLVAQEPGTSADWAIAVIDRWLESAAGQG</sequence>
<comment type="caution">
    <text evidence="7">The sequence shown here is derived from an EMBL/GenBank/DDBJ whole genome shotgun (WGS) entry which is preliminary data.</text>
</comment>
<evidence type="ECO:0000256" key="3">
    <source>
        <dbReference type="ARBA" id="ARBA00023125"/>
    </source>
</evidence>
<dbReference type="PANTHER" id="PTHR30055">
    <property type="entry name" value="HTH-TYPE TRANSCRIPTIONAL REGULATOR RUTR"/>
    <property type="match status" value="1"/>
</dbReference>
<dbReference type="SUPFAM" id="SSF46689">
    <property type="entry name" value="Homeodomain-like"/>
    <property type="match status" value="1"/>
</dbReference>
<evidence type="ECO:0000256" key="4">
    <source>
        <dbReference type="ARBA" id="ARBA00023163"/>
    </source>
</evidence>
<evidence type="ECO:0000313" key="7">
    <source>
        <dbReference type="EMBL" id="MBP2436218.1"/>
    </source>
</evidence>
<dbReference type="InterPro" id="IPR001647">
    <property type="entry name" value="HTH_TetR"/>
</dbReference>
<keyword evidence="3 5" id="KW-0238">DNA-binding</keyword>
<dbReference type="Pfam" id="PF00440">
    <property type="entry name" value="TetR_N"/>
    <property type="match status" value="1"/>
</dbReference>
<organism evidence="7 8">
    <name type="scientific">Microbacterium amylolyticum</name>
    <dbReference type="NCBI Taxonomy" id="936337"/>
    <lineage>
        <taxon>Bacteria</taxon>
        <taxon>Bacillati</taxon>
        <taxon>Actinomycetota</taxon>
        <taxon>Actinomycetes</taxon>
        <taxon>Micrococcales</taxon>
        <taxon>Microbacteriaceae</taxon>
        <taxon>Microbacterium</taxon>
    </lineage>
</organism>
<reference evidence="7 8" key="1">
    <citation type="submission" date="2021-03" db="EMBL/GenBank/DDBJ databases">
        <title>Sequencing the genomes of 1000 actinobacteria strains.</title>
        <authorList>
            <person name="Klenk H.-P."/>
        </authorList>
    </citation>
    <scope>NUCLEOTIDE SEQUENCE [LARGE SCALE GENOMIC DNA]</scope>
    <source>
        <strain evidence="7 8">DSM 24221</strain>
    </source>
</reference>
<accession>A0ABS4ZGN7</accession>
<dbReference type="RefSeq" id="WP_206527872.1">
    <property type="nucleotide sequence ID" value="NZ_CP049253.1"/>
</dbReference>
<dbReference type="InterPro" id="IPR039538">
    <property type="entry name" value="BetI_C"/>
</dbReference>
<dbReference type="PROSITE" id="PS50977">
    <property type="entry name" value="HTH_TETR_2"/>
    <property type="match status" value="1"/>
</dbReference>
<keyword evidence="8" id="KW-1185">Reference proteome</keyword>
<keyword evidence="2" id="KW-0805">Transcription regulation</keyword>
<keyword evidence="1" id="KW-0678">Repressor</keyword>
<name>A0ABS4ZGN7_9MICO</name>
<dbReference type="Gene3D" id="1.10.357.10">
    <property type="entry name" value="Tetracycline Repressor, domain 2"/>
    <property type="match status" value="1"/>
</dbReference>
<evidence type="ECO:0000313" key="8">
    <source>
        <dbReference type="Proteomes" id="UP001519362"/>
    </source>
</evidence>
<dbReference type="EMBL" id="JAGIOL010000001">
    <property type="protein sequence ID" value="MBP2436218.1"/>
    <property type="molecule type" value="Genomic_DNA"/>
</dbReference>
<dbReference type="Pfam" id="PF13977">
    <property type="entry name" value="TetR_C_6"/>
    <property type="match status" value="1"/>
</dbReference>
<dbReference type="InterPro" id="IPR036271">
    <property type="entry name" value="Tet_transcr_reg_TetR-rel_C_sf"/>
</dbReference>
<evidence type="ECO:0000259" key="6">
    <source>
        <dbReference type="PROSITE" id="PS50977"/>
    </source>
</evidence>
<keyword evidence="4" id="KW-0804">Transcription</keyword>